<evidence type="ECO:0000313" key="3">
    <source>
        <dbReference type="Proteomes" id="UP000031668"/>
    </source>
</evidence>
<gene>
    <name evidence="2" type="ORF">RF11_14552</name>
</gene>
<accession>A0A0C2IYH8</accession>
<dbReference type="EMBL" id="JWZT01002014">
    <property type="protein sequence ID" value="KII70589.1"/>
    <property type="molecule type" value="Genomic_DNA"/>
</dbReference>
<dbReference type="InterPro" id="IPR027417">
    <property type="entry name" value="P-loop_NTPase"/>
</dbReference>
<dbReference type="FunFam" id="3.40.50.300:FF:000136">
    <property type="entry name" value="Replication factor C subunit 5"/>
    <property type="match status" value="1"/>
</dbReference>
<protein>
    <submittedName>
        <fullName evidence="2">Replication factor C subunit 5</fullName>
    </submittedName>
</protein>
<dbReference type="GO" id="GO:0006261">
    <property type="term" value="P:DNA-templated DNA replication"/>
    <property type="evidence" value="ECO:0007669"/>
    <property type="project" value="TreeGrafter"/>
</dbReference>
<dbReference type="Gene3D" id="3.40.50.300">
    <property type="entry name" value="P-loop containing nucleotide triphosphate hydrolases"/>
    <property type="match status" value="1"/>
</dbReference>
<dbReference type="InterPro" id="IPR050238">
    <property type="entry name" value="DNA_Rep/Repair_Clamp_Loader"/>
</dbReference>
<dbReference type="PANTHER" id="PTHR11669">
    <property type="entry name" value="REPLICATION FACTOR C / DNA POLYMERASE III GAMMA-TAU SUBUNIT"/>
    <property type="match status" value="1"/>
</dbReference>
<dbReference type="GO" id="GO:0005663">
    <property type="term" value="C:DNA replication factor C complex"/>
    <property type="evidence" value="ECO:0007669"/>
    <property type="project" value="TreeGrafter"/>
</dbReference>
<comment type="caution">
    <text evidence="2">The sequence shown here is derived from an EMBL/GenBank/DDBJ whole genome shotgun (WGS) entry which is preliminary data.</text>
</comment>
<dbReference type="PANTHER" id="PTHR11669:SF1">
    <property type="entry name" value="REPLICATION FACTOR C SUBUNIT 3"/>
    <property type="match status" value="1"/>
</dbReference>
<keyword evidence="3" id="KW-1185">Reference proteome</keyword>
<evidence type="ECO:0000313" key="2">
    <source>
        <dbReference type="EMBL" id="KII70589.1"/>
    </source>
</evidence>
<dbReference type="Proteomes" id="UP000031668">
    <property type="component" value="Unassembled WGS sequence"/>
</dbReference>
<dbReference type="SUPFAM" id="SSF52540">
    <property type="entry name" value="P-loop containing nucleoside triphosphate hydrolases"/>
    <property type="match status" value="1"/>
</dbReference>
<sequence length="175" mass="19517">MYGPLGAGKKTRLNCLLKGLFGPVAEKLRLETLTFQVPSGKKVDINLVCSSYHIELNPSDVGVYDRHIIQDVIKQSASTVQLDPNLHKKFKGILVIHSVIVIMEADRLTKDAQQALRRTMEKYSESCRIILLSESLSPIIDPIQSRCLCVDNPCAKSGVISQMWSKMSKPRNPVL</sequence>
<dbReference type="GO" id="GO:0003689">
    <property type="term" value="F:DNA clamp loader activity"/>
    <property type="evidence" value="ECO:0007669"/>
    <property type="project" value="TreeGrafter"/>
</dbReference>
<organism evidence="2 3">
    <name type="scientific">Thelohanellus kitauei</name>
    <name type="common">Myxosporean</name>
    <dbReference type="NCBI Taxonomy" id="669202"/>
    <lineage>
        <taxon>Eukaryota</taxon>
        <taxon>Metazoa</taxon>
        <taxon>Cnidaria</taxon>
        <taxon>Myxozoa</taxon>
        <taxon>Myxosporea</taxon>
        <taxon>Bivalvulida</taxon>
        <taxon>Platysporina</taxon>
        <taxon>Myxobolidae</taxon>
        <taxon>Thelohanellus</taxon>
    </lineage>
</organism>
<name>A0A0C2IYH8_THEKT</name>
<dbReference type="OrthoDB" id="761538at2759"/>
<dbReference type="AlphaFoldDB" id="A0A0C2IYH8"/>
<dbReference type="GO" id="GO:0005634">
    <property type="term" value="C:nucleus"/>
    <property type="evidence" value="ECO:0007669"/>
    <property type="project" value="TreeGrafter"/>
</dbReference>
<keyword evidence="1" id="KW-0235">DNA replication</keyword>
<dbReference type="Pfam" id="PF13177">
    <property type="entry name" value="DNA_pol3_delta2"/>
    <property type="match status" value="1"/>
</dbReference>
<proteinExistence type="predicted"/>
<evidence type="ECO:0000256" key="1">
    <source>
        <dbReference type="ARBA" id="ARBA00022705"/>
    </source>
</evidence>
<dbReference type="GO" id="GO:0006281">
    <property type="term" value="P:DNA repair"/>
    <property type="evidence" value="ECO:0007669"/>
    <property type="project" value="TreeGrafter"/>
</dbReference>
<reference evidence="2 3" key="1">
    <citation type="journal article" date="2014" name="Genome Biol. Evol.">
        <title>The genome of the myxosporean Thelohanellus kitauei shows adaptations to nutrient acquisition within its fish host.</title>
        <authorList>
            <person name="Yang Y."/>
            <person name="Xiong J."/>
            <person name="Zhou Z."/>
            <person name="Huo F."/>
            <person name="Miao W."/>
            <person name="Ran C."/>
            <person name="Liu Y."/>
            <person name="Zhang J."/>
            <person name="Feng J."/>
            <person name="Wang M."/>
            <person name="Wang M."/>
            <person name="Wang L."/>
            <person name="Yao B."/>
        </authorList>
    </citation>
    <scope>NUCLEOTIDE SEQUENCE [LARGE SCALE GENOMIC DNA]</scope>
    <source>
        <strain evidence="2">Wuqing</strain>
    </source>
</reference>